<feature type="region of interest" description="Disordered" evidence="1">
    <location>
        <begin position="359"/>
        <end position="378"/>
    </location>
</feature>
<dbReference type="PANTHER" id="PTHR33538">
    <property type="entry name" value="PROTEIN GAMETE EXPRESSED 1"/>
    <property type="match status" value="1"/>
</dbReference>
<evidence type="ECO:0000313" key="4">
    <source>
        <dbReference type="Proteomes" id="UP000785679"/>
    </source>
</evidence>
<sequence length="409" mass="46100">MIFVQIAYQMTNCHLSTSGKPPLPPCQHLPACASSLQGELWNTYTLMFTHAQQTCQYVKMELRQEGTQTLMKQLEETSQQVRSDMQVSFTLILPFRLENLSMNTKNQALLNETLSQAEKLLSGQDEIFDSLLLSQELAQIALDRMRIQLQYSESLSDGLVSLESQVQAGQEKVGGFFQDIMGKIETIERLQGLIAQHSFGLSSIVFYASYFGFVWFITSFKPLRESRMRLLSLTASAILLERFSVFSGITHGESFSVSDSMIPKFLLCILTVLSLLYQRYTYINYNQENNRLLRQVLVRCQTLEQTPAWLRKYRPVVSHDFQGDARLALRFNPSPPRHMEPTFVIPSLGSKTSKVLSKTSCESSTTGSSSTSALASKGGLKGTISKKHEFQTPLAKARTHAMDTYFNSA</sequence>
<organism evidence="3 4">
    <name type="scientific">Halteria grandinella</name>
    <dbReference type="NCBI Taxonomy" id="5974"/>
    <lineage>
        <taxon>Eukaryota</taxon>
        <taxon>Sar</taxon>
        <taxon>Alveolata</taxon>
        <taxon>Ciliophora</taxon>
        <taxon>Intramacronucleata</taxon>
        <taxon>Spirotrichea</taxon>
        <taxon>Stichotrichia</taxon>
        <taxon>Sporadotrichida</taxon>
        <taxon>Halteriidae</taxon>
        <taxon>Halteria</taxon>
    </lineage>
</organism>
<keyword evidence="2" id="KW-0812">Transmembrane</keyword>
<reference evidence="3" key="1">
    <citation type="submission" date="2019-06" db="EMBL/GenBank/DDBJ databases">
        <authorList>
            <person name="Zheng W."/>
        </authorList>
    </citation>
    <scope>NUCLEOTIDE SEQUENCE</scope>
    <source>
        <strain evidence="3">QDHG01</strain>
    </source>
</reference>
<evidence type="ECO:0000256" key="2">
    <source>
        <dbReference type="SAM" id="Phobius"/>
    </source>
</evidence>
<accession>A0A8J8NQR0</accession>
<dbReference type="InterPro" id="IPR040346">
    <property type="entry name" value="GEX1/Brambleberry"/>
</dbReference>
<dbReference type="AlphaFoldDB" id="A0A8J8NQR0"/>
<name>A0A8J8NQR0_HALGN</name>
<comment type="caution">
    <text evidence="3">The sequence shown here is derived from an EMBL/GenBank/DDBJ whole genome shotgun (WGS) entry which is preliminary data.</text>
</comment>
<keyword evidence="4" id="KW-1185">Reference proteome</keyword>
<evidence type="ECO:0000313" key="3">
    <source>
        <dbReference type="EMBL" id="TNV79348.1"/>
    </source>
</evidence>
<keyword evidence="2" id="KW-1133">Transmembrane helix</keyword>
<dbReference type="PANTHER" id="PTHR33538:SF2">
    <property type="entry name" value="PROTEIN GAMETE EXPRESSED 1"/>
    <property type="match status" value="1"/>
</dbReference>
<protein>
    <submittedName>
        <fullName evidence="3">Uncharacterized protein</fullName>
    </submittedName>
</protein>
<evidence type="ECO:0000256" key="1">
    <source>
        <dbReference type="SAM" id="MobiDB-lite"/>
    </source>
</evidence>
<keyword evidence="2" id="KW-0472">Membrane</keyword>
<feature type="transmembrane region" description="Helical" evidence="2">
    <location>
        <begin position="261"/>
        <end position="277"/>
    </location>
</feature>
<proteinExistence type="predicted"/>
<dbReference type="OrthoDB" id="377549at2759"/>
<feature type="transmembrane region" description="Helical" evidence="2">
    <location>
        <begin position="199"/>
        <end position="218"/>
    </location>
</feature>
<dbReference type="Proteomes" id="UP000785679">
    <property type="component" value="Unassembled WGS sequence"/>
</dbReference>
<gene>
    <name evidence="3" type="ORF">FGO68_gene3496</name>
</gene>
<dbReference type="EMBL" id="RRYP01009036">
    <property type="protein sequence ID" value="TNV79348.1"/>
    <property type="molecule type" value="Genomic_DNA"/>
</dbReference>